<sequence>MESTQTHYPRQKICGIWLIIVGISMFTLLNGGYKLPVLFAILYAVGMLFQLNPITRKRLSVGPGTDSQKKWSNISLIVLVVLCSVSGIISDGNIQKVWLFILLSVGIHFFFFIPVHGKLMGLLGIASTLNVLFELSVNEYPLNVFFAVDGMIKLVFGILLVSLSPIDF</sequence>
<evidence type="ECO:0000313" key="2">
    <source>
        <dbReference type="EMBL" id="KSU06339.1"/>
    </source>
</evidence>
<dbReference type="EMBL" id="LKLN01000031">
    <property type="protein sequence ID" value="KSU06339.1"/>
    <property type="molecule type" value="Genomic_DNA"/>
</dbReference>
<dbReference type="Pfam" id="PF20313">
    <property type="entry name" value="DUF6609"/>
    <property type="match status" value="1"/>
</dbReference>
<evidence type="ECO:0000313" key="3">
    <source>
        <dbReference type="Proteomes" id="UP000053058"/>
    </source>
</evidence>
<accession>A0A0V8CYH8</accession>
<feature type="transmembrane region" description="Helical" evidence="1">
    <location>
        <begin position="95"/>
        <end position="113"/>
    </location>
</feature>
<gene>
    <name evidence="2" type="ORF">KF282_1238</name>
</gene>
<reference evidence="3" key="1">
    <citation type="submission" date="2015-10" db="EMBL/GenBank/DDBJ databases">
        <title>Draft Genome Sequences of 11 Lactococcus lactis subspecies cremoris strains.</title>
        <authorList>
            <person name="Wels M."/>
            <person name="Backus L."/>
            <person name="Boekhorst J."/>
            <person name="Dijkstra A."/>
            <person name="Beerthuizen M."/>
            <person name="Kelly W."/>
            <person name="Siezen R."/>
            <person name="Bachmann H."/>
            <person name="Van Hijum S."/>
        </authorList>
    </citation>
    <scope>NUCLEOTIDE SEQUENCE [LARGE SCALE GENOMIC DNA]</scope>
    <source>
        <strain evidence="3">KF282</strain>
    </source>
</reference>
<dbReference type="PATRIC" id="fig|1360.105.peg.2184"/>
<feature type="transmembrane region" description="Helical" evidence="1">
    <location>
        <begin position="120"/>
        <end position="138"/>
    </location>
</feature>
<protein>
    <submittedName>
        <fullName evidence="2">Putative membrane protein</fullName>
    </submittedName>
</protein>
<feature type="transmembrane region" description="Helical" evidence="1">
    <location>
        <begin position="35"/>
        <end position="51"/>
    </location>
</feature>
<proteinExistence type="predicted"/>
<name>A0A0V8CYH8_LACLL</name>
<dbReference type="Proteomes" id="UP000053058">
    <property type="component" value="Unassembled WGS sequence"/>
</dbReference>
<feature type="transmembrane region" description="Helical" evidence="1">
    <location>
        <begin position="144"/>
        <end position="163"/>
    </location>
</feature>
<dbReference type="RefSeq" id="WP_058219529.1">
    <property type="nucleotide sequence ID" value="NZ_LKLN01000031.1"/>
</dbReference>
<keyword evidence="1" id="KW-1133">Transmembrane helix</keyword>
<evidence type="ECO:0000256" key="1">
    <source>
        <dbReference type="SAM" id="Phobius"/>
    </source>
</evidence>
<dbReference type="AlphaFoldDB" id="A0A0V8CYH8"/>
<keyword evidence="1" id="KW-0472">Membrane</keyword>
<comment type="caution">
    <text evidence="2">The sequence shown here is derived from an EMBL/GenBank/DDBJ whole genome shotgun (WGS) entry which is preliminary data.</text>
</comment>
<dbReference type="InterPro" id="IPR046717">
    <property type="entry name" value="DUF6609"/>
</dbReference>
<keyword evidence="1" id="KW-0812">Transmembrane</keyword>
<feature type="transmembrane region" description="Helical" evidence="1">
    <location>
        <begin position="71"/>
        <end position="89"/>
    </location>
</feature>
<organism evidence="2 3">
    <name type="scientific">Lactococcus lactis subsp. lactis</name>
    <name type="common">Streptococcus lactis</name>
    <dbReference type="NCBI Taxonomy" id="1360"/>
    <lineage>
        <taxon>Bacteria</taxon>
        <taxon>Bacillati</taxon>
        <taxon>Bacillota</taxon>
        <taxon>Bacilli</taxon>
        <taxon>Lactobacillales</taxon>
        <taxon>Streptococcaceae</taxon>
        <taxon>Lactococcus</taxon>
    </lineage>
</organism>